<gene>
    <name evidence="2" type="ORF">BDV25DRAFT_147482</name>
</gene>
<dbReference type="InterPro" id="IPR018620">
    <property type="entry name" value="Ubiquitin3-bd_protein_But2_C"/>
</dbReference>
<name>A0A5N6U7D9_ASPAV</name>
<accession>A0A5N6U7D9</accession>
<dbReference type="EMBL" id="ML742028">
    <property type="protein sequence ID" value="KAE8154557.1"/>
    <property type="molecule type" value="Genomic_DNA"/>
</dbReference>
<dbReference type="Pfam" id="PF09792">
    <property type="entry name" value="But2"/>
    <property type="match status" value="1"/>
</dbReference>
<sequence>MKSVVTFHPFTGESICQLAIEFPAMPEAQYARGDTVMQVWVVDHMENPTWNNQPRKRMRLDTTTFPTWQVEQGWTQRFATLECKETMSFMVELSSTRDGDVAFWNKLMGKQGAPPIGWRMLHGC</sequence>
<keyword evidence="3" id="KW-1185">Reference proteome</keyword>
<proteinExistence type="predicted"/>
<dbReference type="AlphaFoldDB" id="A0A5N6U7D9"/>
<reference evidence="2 3" key="1">
    <citation type="submission" date="2019-04" db="EMBL/GenBank/DDBJ databases">
        <title>Friends and foes A comparative genomics study of 23 Aspergillus species from section Flavi.</title>
        <authorList>
            <consortium name="DOE Joint Genome Institute"/>
            <person name="Kjaerbolling I."/>
            <person name="Vesth T."/>
            <person name="Frisvad J.C."/>
            <person name="Nybo J.L."/>
            <person name="Theobald S."/>
            <person name="Kildgaard S."/>
            <person name="Isbrandt T."/>
            <person name="Kuo A."/>
            <person name="Sato A."/>
            <person name="Lyhne E.K."/>
            <person name="Kogle M.E."/>
            <person name="Wiebenga A."/>
            <person name="Kun R.S."/>
            <person name="Lubbers R.J."/>
            <person name="Makela M.R."/>
            <person name="Barry K."/>
            <person name="Chovatia M."/>
            <person name="Clum A."/>
            <person name="Daum C."/>
            <person name="Haridas S."/>
            <person name="He G."/>
            <person name="LaButti K."/>
            <person name="Lipzen A."/>
            <person name="Mondo S."/>
            <person name="Riley R."/>
            <person name="Salamov A."/>
            <person name="Simmons B.A."/>
            <person name="Magnuson J.K."/>
            <person name="Henrissat B."/>
            <person name="Mortensen U.H."/>
            <person name="Larsen T.O."/>
            <person name="Devries R.P."/>
            <person name="Grigoriev I.V."/>
            <person name="Machida M."/>
            <person name="Baker S.E."/>
            <person name="Andersen M.R."/>
        </authorList>
    </citation>
    <scope>NUCLEOTIDE SEQUENCE [LARGE SCALE GENOMIC DNA]</scope>
    <source>
        <strain evidence="2 3">IBT 18842</strain>
    </source>
</reference>
<evidence type="ECO:0000313" key="2">
    <source>
        <dbReference type="EMBL" id="KAE8154557.1"/>
    </source>
</evidence>
<dbReference type="Proteomes" id="UP000325780">
    <property type="component" value="Unassembled WGS sequence"/>
</dbReference>
<dbReference type="OrthoDB" id="4421216at2759"/>
<feature type="domain" description="Ubiquitin 3 binding protein But2 C-terminal" evidence="1">
    <location>
        <begin position="14"/>
        <end position="103"/>
    </location>
</feature>
<organism evidence="2 3">
    <name type="scientific">Aspergillus avenaceus</name>
    <dbReference type="NCBI Taxonomy" id="36643"/>
    <lineage>
        <taxon>Eukaryota</taxon>
        <taxon>Fungi</taxon>
        <taxon>Dikarya</taxon>
        <taxon>Ascomycota</taxon>
        <taxon>Pezizomycotina</taxon>
        <taxon>Eurotiomycetes</taxon>
        <taxon>Eurotiomycetidae</taxon>
        <taxon>Eurotiales</taxon>
        <taxon>Aspergillaceae</taxon>
        <taxon>Aspergillus</taxon>
        <taxon>Aspergillus subgen. Circumdati</taxon>
    </lineage>
</organism>
<evidence type="ECO:0000259" key="1">
    <source>
        <dbReference type="Pfam" id="PF09792"/>
    </source>
</evidence>
<evidence type="ECO:0000313" key="3">
    <source>
        <dbReference type="Proteomes" id="UP000325780"/>
    </source>
</evidence>
<protein>
    <recommendedName>
        <fullName evidence="1">Ubiquitin 3 binding protein But2 C-terminal domain-containing protein</fullName>
    </recommendedName>
</protein>